<evidence type="ECO:0000313" key="1">
    <source>
        <dbReference type="EMBL" id="SLN16841.1"/>
    </source>
</evidence>
<organism evidence="1 2">
    <name type="scientific">Roseovarius albus</name>
    <dbReference type="NCBI Taxonomy" id="1247867"/>
    <lineage>
        <taxon>Bacteria</taxon>
        <taxon>Pseudomonadati</taxon>
        <taxon>Pseudomonadota</taxon>
        <taxon>Alphaproteobacteria</taxon>
        <taxon>Rhodobacterales</taxon>
        <taxon>Roseobacteraceae</taxon>
        <taxon>Roseovarius</taxon>
    </lineage>
</organism>
<dbReference type="Proteomes" id="UP000193061">
    <property type="component" value="Unassembled WGS sequence"/>
</dbReference>
<proteinExistence type="predicted"/>
<sequence>MQDQTHTTTSYYVAKLSPHKPVAFKLTPDSAKCDAIAQSLGLEGLRKLRFAGELKASGKANWLISAELGATIVQPCIVTLAPVTTRIDQSVSRLFVKKMPEQQLTGDGFEMQEDDTLEPLGEVIDIESIMIESLALALPDYPRSENGALEQQNFAEPGVTPMTDEDTRPFAGLSALKAKLEKPE</sequence>
<keyword evidence="2" id="KW-1185">Reference proteome</keyword>
<evidence type="ECO:0000313" key="2">
    <source>
        <dbReference type="Proteomes" id="UP000193061"/>
    </source>
</evidence>
<dbReference type="Pfam" id="PF02620">
    <property type="entry name" value="YceD"/>
    <property type="match status" value="1"/>
</dbReference>
<dbReference type="OrthoDB" id="8443793at2"/>
<dbReference type="AlphaFoldDB" id="A0A1X6YCU0"/>
<gene>
    <name evidence="1" type="ORF">ROA7450_00482</name>
</gene>
<dbReference type="InterPro" id="IPR003772">
    <property type="entry name" value="YceD"/>
</dbReference>
<protein>
    <recommendedName>
        <fullName evidence="3">DUF177 domain-containing protein</fullName>
    </recommendedName>
</protein>
<reference evidence="1 2" key="1">
    <citation type="submission" date="2017-03" db="EMBL/GenBank/DDBJ databases">
        <authorList>
            <person name="Afonso C.L."/>
            <person name="Miller P.J."/>
            <person name="Scott M.A."/>
            <person name="Spackman E."/>
            <person name="Goraichik I."/>
            <person name="Dimitrov K.M."/>
            <person name="Suarez D.L."/>
            <person name="Swayne D.E."/>
        </authorList>
    </citation>
    <scope>NUCLEOTIDE SEQUENCE [LARGE SCALE GENOMIC DNA]</scope>
    <source>
        <strain evidence="1 2">CECT 7450</strain>
    </source>
</reference>
<dbReference type="RefSeq" id="WP_085804046.1">
    <property type="nucleotide sequence ID" value="NZ_FWFX01000001.1"/>
</dbReference>
<evidence type="ECO:0008006" key="3">
    <source>
        <dbReference type="Google" id="ProtNLM"/>
    </source>
</evidence>
<name>A0A1X6YCU0_9RHOB</name>
<accession>A0A1X6YCU0</accession>
<dbReference type="EMBL" id="FWFX01000001">
    <property type="protein sequence ID" value="SLN16841.1"/>
    <property type="molecule type" value="Genomic_DNA"/>
</dbReference>